<feature type="compositionally biased region" description="Acidic residues" evidence="2">
    <location>
        <begin position="252"/>
        <end position="263"/>
    </location>
</feature>
<dbReference type="SUPFAM" id="SSF54160">
    <property type="entry name" value="Chromo domain-like"/>
    <property type="match status" value="2"/>
</dbReference>
<keyword evidence="5" id="KW-1185">Reference proteome</keyword>
<feature type="compositionally biased region" description="Low complexity" evidence="2">
    <location>
        <begin position="195"/>
        <end position="209"/>
    </location>
</feature>
<feature type="region of interest" description="Disordered" evidence="2">
    <location>
        <begin position="442"/>
        <end position="492"/>
    </location>
</feature>
<dbReference type="GO" id="GO:0006338">
    <property type="term" value="P:chromatin remodeling"/>
    <property type="evidence" value="ECO:0007669"/>
    <property type="project" value="UniProtKB-ARBA"/>
</dbReference>
<dbReference type="Gene3D" id="2.40.50.40">
    <property type="match status" value="2"/>
</dbReference>
<evidence type="ECO:0000313" key="4">
    <source>
        <dbReference type="EMBL" id="CEI63275.1"/>
    </source>
</evidence>
<accession>A0A2L2TTA6</accession>
<dbReference type="PROSITE" id="PS50013">
    <property type="entry name" value="CHROMO_2"/>
    <property type="match status" value="1"/>
</dbReference>
<dbReference type="InterPro" id="IPR023780">
    <property type="entry name" value="Chromo_domain"/>
</dbReference>
<feature type="compositionally biased region" description="Acidic residues" evidence="2">
    <location>
        <begin position="270"/>
        <end position="305"/>
    </location>
</feature>
<name>A0A2L2TTA6_9HYPO</name>
<protein>
    <recommendedName>
        <fullName evidence="3">Chromo domain-containing protein</fullName>
    </recommendedName>
</protein>
<feature type="compositionally biased region" description="Polar residues" evidence="2">
    <location>
        <begin position="87"/>
        <end position="107"/>
    </location>
</feature>
<dbReference type="STRING" id="56646.A0A2L2TTA6"/>
<feature type="compositionally biased region" description="Polar residues" evidence="2">
    <location>
        <begin position="475"/>
        <end position="492"/>
    </location>
</feature>
<feature type="compositionally biased region" description="Polar residues" evidence="2">
    <location>
        <begin position="46"/>
        <end position="62"/>
    </location>
</feature>
<evidence type="ECO:0000256" key="2">
    <source>
        <dbReference type="SAM" id="MobiDB-lite"/>
    </source>
</evidence>
<feature type="compositionally biased region" description="Basic residues" evidence="2">
    <location>
        <begin position="458"/>
        <end position="474"/>
    </location>
</feature>
<dbReference type="InterPro" id="IPR000953">
    <property type="entry name" value="Chromo/chromo_shadow_dom"/>
</dbReference>
<organism evidence="4 5">
    <name type="scientific">Fusarium venenatum</name>
    <dbReference type="NCBI Taxonomy" id="56646"/>
    <lineage>
        <taxon>Eukaryota</taxon>
        <taxon>Fungi</taxon>
        <taxon>Dikarya</taxon>
        <taxon>Ascomycota</taxon>
        <taxon>Pezizomycotina</taxon>
        <taxon>Sordariomycetes</taxon>
        <taxon>Hypocreomycetidae</taxon>
        <taxon>Hypocreales</taxon>
        <taxon>Nectriaceae</taxon>
        <taxon>Fusarium</taxon>
    </lineage>
</organism>
<feature type="compositionally biased region" description="Polar residues" evidence="2">
    <location>
        <begin position="130"/>
        <end position="142"/>
    </location>
</feature>
<comment type="subunit">
    <text evidence="1">Component of the NuA4 histone acetyltransferase complex.</text>
</comment>
<evidence type="ECO:0000259" key="3">
    <source>
        <dbReference type="PROSITE" id="PS50013"/>
    </source>
</evidence>
<proteinExistence type="predicted"/>
<dbReference type="CDD" id="cd00024">
    <property type="entry name" value="CD_CSD"/>
    <property type="match status" value="1"/>
</dbReference>
<feature type="domain" description="Chromo" evidence="3">
    <location>
        <begin position="386"/>
        <end position="437"/>
    </location>
</feature>
<reference evidence="5" key="1">
    <citation type="submission" date="2014-10" db="EMBL/GenBank/DDBJ databases">
        <authorList>
            <person name="King R."/>
        </authorList>
    </citation>
    <scope>NUCLEOTIDE SEQUENCE [LARGE SCALE GENOMIC DNA]</scope>
    <source>
        <strain evidence="5">A3/5</strain>
    </source>
</reference>
<dbReference type="Proteomes" id="UP000245910">
    <property type="component" value="Chromosome II"/>
</dbReference>
<feature type="region of interest" description="Disordered" evidence="2">
    <location>
        <begin position="1"/>
        <end position="63"/>
    </location>
</feature>
<dbReference type="Pfam" id="PF00385">
    <property type="entry name" value="Chromo"/>
    <property type="match status" value="1"/>
</dbReference>
<dbReference type="AlphaFoldDB" id="A0A2L2TTA6"/>
<feature type="region of interest" description="Disordered" evidence="2">
    <location>
        <begin position="86"/>
        <end position="325"/>
    </location>
</feature>
<evidence type="ECO:0000313" key="5">
    <source>
        <dbReference type="Proteomes" id="UP000245910"/>
    </source>
</evidence>
<feature type="compositionally biased region" description="Polar residues" evidence="2">
    <location>
        <begin position="170"/>
        <end position="194"/>
    </location>
</feature>
<feature type="compositionally biased region" description="Polar residues" evidence="2">
    <location>
        <begin position="18"/>
        <end position="37"/>
    </location>
</feature>
<sequence length="492" mass="55462">MNALFGFLSSPLKKQPEIPTTATMPVSASQQSRTSSPRNHRIPKRASNQFSESEGRSPTLSRLPSAKHALIGYYSTNFALRQKLSRRSNVSSITSVHDTTGDISITSTRRETIATMPPPTKTPKRKSMGGVQSSSVPRRTTASQRVSSSPRPRPTKRQPSVELGEDSMMSAFSRSPAVSSKTRSTKNSPATSVRSTRTSAANSPATSTTKKGVTMKPNFMAVSSPLAASDVASSRPSPRAQPRSRRSQVVVEVEESEEEEYEEEHQAPEVQEEHEENLEEEEPENEIQEDIEEDIVPEEEEEEEKEKEKEKEKEEDGDDDEEHAFEQIMDYRWVGDKIELRVKWADGERTWSPEEVFHEDSPDALFDFWRKRPGGRPDNPENPGTYLVFAIRKHRTYRHKNQVFVEWLGYPESEGTWENQDYIEQVATDHFDDYMDKLKEAGKVKLPAKGRTAEPLKKKGTAKPVGKGRGRPKGSTKSTLNKTQGKSRVTKR</sequence>
<feature type="compositionally biased region" description="Low complexity" evidence="2">
    <location>
        <begin position="231"/>
        <end position="251"/>
    </location>
</feature>
<evidence type="ECO:0000256" key="1">
    <source>
        <dbReference type="ARBA" id="ARBA00011353"/>
    </source>
</evidence>
<dbReference type="EMBL" id="LN649230">
    <property type="protein sequence ID" value="CEI63275.1"/>
    <property type="molecule type" value="Genomic_DNA"/>
</dbReference>
<dbReference type="InterPro" id="IPR016197">
    <property type="entry name" value="Chromo-like_dom_sf"/>
</dbReference>